<dbReference type="InterPro" id="IPR000073">
    <property type="entry name" value="AB_hydrolase_1"/>
</dbReference>
<dbReference type="InterPro" id="IPR029058">
    <property type="entry name" value="AB_hydrolase_fold"/>
</dbReference>
<reference evidence="3 4" key="1">
    <citation type="submission" date="2013-08" db="EMBL/GenBank/DDBJ databases">
        <title>Genomic analysis of Lysobacter defluvii.</title>
        <authorList>
            <person name="Wang Q."/>
            <person name="Wang G."/>
        </authorList>
    </citation>
    <scope>NUCLEOTIDE SEQUENCE [LARGE SCALE GENOMIC DNA]</scope>
    <source>
        <strain evidence="3 4">IMMIB APB-9</strain>
    </source>
</reference>
<dbReference type="GO" id="GO:0016787">
    <property type="term" value="F:hydrolase activity"/>
    <property type="evidence" value="ECO:0007669"/>
    <property type="project" value="UniProtKB-KW"/>
</dbReference>
<dbReference type="OrthoDB" id="9779853at2"/>
<organism evidence="3 4">
    <name type="scientific">Lysobacter defluvii IMMIB APB-9 = DSM 18482</name>
    <dbReference type="NCBI Taxonomy" id="1385515"/>
    <lineage>
        <taxon>Bacteria</taxon>
        <taxon>Pseudomonadati</taxon>
        <taxon>Pseudomonadota</taxon>
        <taxon>Gammaproteobacteria</taxon>
        <taxon>Lysobacterales</taxon>
        <taxon>Lysobacteraceae</taxon>
        <taxon>Novilysobacter</taxon>
    </lineage>
</organism>
<dbReference type="InterPro" id="IPR050266">
    <property type="entry name" value="AB_hydrolase_sf"/>
</dbReference>
<dbReference type="RefSeq" id="WP_027070246.1">
    <property type="nucleotide sequence ID" value="NZ_AUHT01000011.1"/>
</dbReference>
<evidence type="ECO:0000259" key="2">
    <source>
        <dbReference type="Pfam" id="PF00561"/>
    </source>
</evidence>
<dbReference type="Proteomes" id="UP000030003">
    <property type="component" value="Unassembled WGS sequence"/>
</dbReference>
<dbReference type="GO" id="GO:0016020">
    <property type="term" value="C:membrane"/>
    <property type="evidence" value="ECO:0007669"/>
    <property type="project" value="TreeGrafter"/>
</dbReference>
<dbReference type="STRING" id="1385515.GCA_000423325_02218"/>
<dbReference type="PANTHER" id="PTHR43798">
    <property type="entry name" value="MONOACYLGLYCEROL LIPASE"/>
    <property type="match status" value="1"/>
</dbReference>
<feature type="domain" description="AB hydrolase-1" evidence="2">
    <location>
        <begin position="31"/>
        <end position="138"/>
    </location>
</feature>
<evidence type="ECO:0000313" key="3">
    <source>
        <dbReference type="EMBL" id="KGO99268.1"/>
    </source>
</evidence>
<dbReference type="PANTHER" id="PTHR43798:SF31">
    <property type="entry name" value="AB HYDROLASE SUPERFAMILY PROTEIN YCLE"/>
    <property type="match status" value="1"/>
</dbReference>
<name>A0A0A0M8B6_9GAMM</name>
<accession>A0A0A0M8B6</accession>
<dbReference type="Gene3D" id="3.40.50.1820">
    <property type="entry name" value="alpha/beta hydrolase"/>
    <property type="match status" value="1"/>
</dbReference>
<dbReference type="AlphaFoldDB" id="A0A0A0M8B6"/>
<dbReference type="Pfam" id="PF00561">
    <property type="entry name" value="Abhydrolase_1"/>
    <property type="match status" value="1"/>
</dbReference>
<comment type="caution">
    <text evidence="3">The sequence shown here is derived from an EMBL/GenBank/DDBJ whole genome shotgun (WGS) entry which is preliminary data.</text>
</comment>
<sequence length="262" mass="28496">MPPIPSRDLRVDTPAGTLFATRWQPPGGSNPPIVLFHDSLGSVAQWRGFPERLAAATGRDVVAYDRLGHGRSDPHPSRLRLDFIDDEARTGFRHVREALGIGPFVAFGHSIGGGIALACAAAWTRDCRAVVSVSAQAFAEALTLEGVARVSAGFRPPEQLARLAKYHGDKAGWVLDAWVDTWLDPGFADWTLDDTLQRVQCPVLAIHGTEDEYGSVRHPERITTLPQGPGTMRVLPGVGHFPHKERPDVVLELVSGWLAMLP</sequence>
<proteinExistence type="predicted"/>
<protein>
    <submittedName>
        <fullName evidence="3">Alpha/beta hydrolase</fullName>
    </submittedName>
</protein>
<gene>
    <name evidence="3" type="ORF">N791_10310</name>
</gene>
<dbReference type="SUPFAM" id="SSF53474">
    <property type="entry name" value="alpha/beta-Hydrolases"/>
    <property type="match status" value="1"/>
</dbReference>
<dbReference type="eggNOG" id="COG2267">
    <property type="taxonomic scope" value="Bacteria"/>
</dbReference>
<keyword evidence="4" id="KW-1185">Reference proteome</keyword>
<evidence type="ECO:0000313" key="4">
    <source>
        <dbReference type="Proteomes" id="UP000030003"/>
    </source>
</evidence>
<evidence type="ECO:0000256" key="1">
    <source>
        <dbReference type="ARBA" id="ARBA00022801"/>
    </source>
</evidence>
<dbReference type="EMBL" id="AVBH01000024">
    <property type="protein sequence ID" value="KGO99268.1"/>
    <property type="molecule type" value="Genomic_DNA"/>
</dbReference>
<keyword evidence="1 3" id="KW-0378">Hydrolase</keyword>